<dbReference type="EMBL" id="KZ678377">
    <property type="protein sequence ID" value="PSS02472.1"/>
    <property type="molecule type" value="Genomic_DNA"/>
</dbReference>
<accession>A0A2T3AL91</accession>
<proteinExistence type="predicted"/>
<gene>
    <name evidence="1" type="ORF">BD289DRAFT_422057</name>
</gene>
<organism evidence="1 2">
    <name type="scientific">Coniella lustricola</name>
    <dbReference type="NCBI Taxonomy" id="2025994"/>
    <lineage>
        <taxon>Eukaryota</taxon>
        <taxon>Fungi</taxon>
        <taxon>Dikarya</taxon>
        <taxon>Ascomycota</taxon>
        <taxon>Pezizomycotina</taxon>
        <taxon>Sordariomycetes</taxon>
        <taxon>Sordariomycetidae</taxon>
        <taxon>Diaporthales</taxon>
        <taxon>Schizoparmaceae</taxon>
        <taxon>Coniella</taxon>
    </lineage>
</organism>
<sequence>MLVGERPMVMLCLATWGLCNRTGHLLQYALWRWIATRTALRNPQRTDLPRCRLAKGGTTGPTYTDWAGSL</sequence>
<evidence type="ECO:0000313" key="2">
    <source>
        <dbReference type="Proteomes" id="UP000241462"/>
    </source>
</evidence>
<dbReference type="AlphaFoldDB" id="A0A2T3AL91"/>
<protein>
    <submittedName>
        <fullName evidence="1">Uncharacterized protein</fullName>
    </submittedName>
</protein>
<dbReference type="Proteomes" id="UP000241462">
    <property type="component" value="Unassembled WGS sequence"/>
</dbReference>
<dbReference type="InParanoid" id="A0A2T3AL91"/>
<evidence type="ECO:0000313" key="1">
    <source>
        <dbReference type="EMBL" id="PSS02472.1"/>
    </source>
</evidence>
<name>A0A2T3AL91_9PEZI</name>
<reference evidence="1 2" key="1">
    <citation type="journal article" date="2018" name="Mycol. Prog.">
        <title>Coniella lustricola, a new species from submerged detritus.</title>
        <authorList>
            <person name="Raudabaugh D.B."/>
            <person name="Iturriaga T."/>
            <person name="Carver A."/>
            <person name="Mondo S."/>
            <person name="Pangilinan J."/>
            <person name="Lipzen A."/>
            <person name="He G."/>
            <person name="Amirebrahimi M."/>
            <person name="Grigoriev I.V."/>
            <person name="Miller A.N."/>
        </authorList>
    </citation>
    <scope>NUCLEOTIDE SEQUENCE [LARGE SCALE GENOMIC DNA]</scope>
    <source>
        <strain evidence="1 2">B22-T-1</strain>
    </source>
</reference>
<keyword evidence="2" id="KW-1185">Reference proteome</keyword>